<protein>
    <recommendedName>
        <fullName evidence="8">N-alpha-acetyltransferase 40</fullName>
        <ecNumber evidence="7">2.3.1.257</ecNumber>
    </recommendedName>
    <alternativeName>
        <fullName evidence="24">Complex I-ESSS</fullName>
    </alternativeName>
    <alternativeName>
        <fullName evidence="9">NADH dehydrogenase [ubiquinone] 1 beta subcomplex subunit 11, mitochondrial</fullName>
    </alternativeName>
    <alternativeName>
        <fullName evidence="23">NADH-ubiquinone oxidoreductase ESSS subunit</fullName>
    </alternativeName>
</protein>
<dbReference type="EC" id="2.3.1.257" evidence="7"/>
<evidence type="ECO:0000256" key="3">
    <source>
        <dbReference type="ARBA" id="ARBA00004434"/>
    </source>
</evidence>
<dbReference type="AlphaFoldDB" id="A0A9Q5HTJ5"/>
<dbReference type="Pfam" id="PF10183">
    <property type="entry name" value="ESSS"/>
    <property type="match status" value="1"/>
</dbReference>
<keyword evidence="14" id="KW-0812">Transmembrane</keyword>
<dbReference type="OrthoDB" id="424551at2759"/>
<dbReference type="GO" id="GO:0005634">
    <property type="term" value="C:nucleus"/>
    <property type="evidence" value="ECO:0007669"/>
    <property type="project" value="UniProtKB-SubCell"/>
</dbReference>
<comment type="catalytic activity">
    <reaction evidence="26">
        <text>N-terminal L-seryl-[histone H2A] + acetyl-CoA = N-terminal N(alpha)-acetyl-L-seryl-[histone H2A] + CoA + H(+)</text>
        <dbReference type="Rhea" id="RHEA:50600"/>
        <dbReference type="Rhea" id="RHEA-COMP:12742"/>
        <dbReference type="Rhea" id="RHEA-COMP:12744"/>
        <dbReference type="ChEBI" id="CHEBI:15378"/>
        <dbReference type="ChEBI" id="CHEBI:57287"/>
        <dbReference type="ChEBI" id="CHEBI:57288"/>
        <dbReference type="ChEBI" id="CHEBI:64738"/>
        <dbReference type="ChEBI" id="CHEBI:83690"/>
        <dbReference type="EC" id="2.3.1.257"/>
    </reaction>
</comment>
<keyword evidence="18" id="KW-1133">Transmembrane helix</keyword>
<evidence type="ECO:0000259" key="28">
    <source>
        <dbReference type="PROSITE" id="PS51186"/>
    </source>
</evidence>
<keyword evidence="30" id="KW-1185">Reference proteome</keyword>
<keyword evidence="19" id="KW-0496">Mitochondrion</keyword>
<evidence type="ECO:0000256" key="25">
    <source>
        <dbReference type="ARBA" id="ARBA00046528"/>
    </source>
</evidence>
<evidence type="ECO:0000256" key="18">
    <source>
        <dbReference type="ARBA" id="ARBA00022989"/>
    </source>
</evidence>
<organism evidence="29 30">
    <name type="scientific">Sanghuangporus baumii</name>
    <name type="common">Phellinus baumii</name>
    <dbReference type="NCBI Taxonomy" id="108892"/>
    <lineage>
        <taxon>Eukaryota</taxon>
        <taxon>Fungi</taxon>
        <taxon>Dikarya</taxon>
        <taxon>Basidiomycota</taxon>
        <taxon>Agaricomycotina</taxon>
        <taxon>Agaricomycetes</taxon>
        <taxon>Hymenochaetales</taxon>
        <taxon>Hymenochaetaceae</taxon>
        <taxon>Sanghuangporus</taxon>
    </lineage>
</organism>
<keyword evidence="12" id="KW-0679">Respiratory chain</keyword>
<evidence type="ECO:0000256" key="13">
    <source>
        <dbReference type="ARBA" id="ARBA00022679"/>
    </source>
</evidence>
<dbReference type="EMBL" id="LNZH02000208">
    <property type="protein sequence ID" value="OCB85671.1"/>
    <property type="molecule type" value="Genomic_DNA"/>
</dbReference>
<evidence type="ECO:0000256" key="27">
    <source>
        <dbReference type="ARBA" id="ARBA00049524"/>
    </source>
</evidence>
<comment type="catalytic activity">
    <reaction evidence="27">
        <text>N-terminal L-seryl-[histone H4] + acetyl-CoA = N-terminal N(alpha)-acetyl-L-seryl-[histone H4] + CoA + H(+)</text>
        <dbReference type="Rhea" id="RHEA:50596"/>
        <dbReference type="Rhea" id="RHEA-COMP:12740"/>
        <dbReference type="Rhea" id="RHEA-COMP:12743"/>
        <dbReference type="ChEBI" id="CHEBI:15378"/>
        <dbReference type="ChEBI" id="CHEBI:57287"/>
        <dbReference type="ChEBI" id="CHEBI:57288"/>
        <dbReference type="ChEBI" id="CHEBI:64738"/>
        <dbReference type="ChEBI" id="CHEBI:83690"/>
        <dbReference type="EC" id="2.3.1.257"/>
    </reaction>
</comment>
<dbReference type="GO" id="GO:0005743">
    <property type="term" value="C:mitochondrial inner membrane"/>
    <property type="evidence" value="ECO:0007669"/>
    <property type="project" value="UniProtKB-SubCell"/>
</dbReference>
<dbReference type="Gene3D" id="3.40.630.30">
    <property type="match status" value="1"/>
</dbReference>
<evidence type="ECO:0000256" key="1">
    <source>
        <dbReference type="ARBA" id="ARBA00003195"/>
    </source>
</evidence>
<keyword evidence="17" id="KW-0249">Electron transport</keyword>
<keyword evidence="13" id="KW-0808">Transferase</keyword>
<reference evidence="29" key="1">
    <citation type="submission" date="2016-06" db="EMBL/GenBank/DDBJ databases">
        <title>Draft Genome sequence of the fungus Inonotus baumii.</title>
        <authorList>
            <person name="Zhu H."/>
            <person name="Lin W."/>
        </authorList>
    </citation>
    <scope>NUCLEOTIDE SEQUENCE</scope>
    <source>
        <strain evidence="29">821</strain>
    </source>
</reference>
<comment type="subunit">
    <text evidence="25">Complex I is composed of 45 different subunits. Interacts with BCAP31.</text>
</comment>
<evidence type="ECO:0000256" key="2">
    <source>
        <dbReference type="ARBA" id="ARBA00004123"/>
    </source>
</evidence>
<keyword evidence="20" id="KW-0472">Membrane</keyword>
<evidence type="ECO:0000256" key="4">
    <source>
        <dbReference type="ARBA" id="ARBA00004496"/>
    </source>
</evidence>
<evidence type="ECO:0000256" key="19">
    <source>
        <dbReference type="ARBA" id="ARBA00023128"/>
    </source>
</evidence>
<keyword evidence="15" id="KW-0999">Mitochondrion inner membrane</keyword>
<name>A0A9Q5HTJ5_SANBA</name>
<evidence type="ECO:0000256" key="6">
    <source>
        <dbReference type="ARBA" id="ARBA00008915"/>
    </source>
</evidence>
<proteinExistence type="inferred from homology"/>
<evidence type="ECO:0000256" key="10">
    <source>
        <dbReference type="ARBA" id="ARBA00022448"/>
    </source>
</evidence>
<comment type="similarity">
    <text evidence="5">Belongs to the acetyltransferase family. NAA40 subfamily.</text>
</comment>
<evidence type="ECO:0000256" key="5">
    <source>
        <dbReference type="ARBA" id="ARBA00008870"/>
    </source>
</evidence>
<dbReference type="GO" id="GO:0043998">
    <property type="term" value="F:histone H2A acetyltransferase activity"/>
    <property type="evidence" value="ECO:0007669"/>
    <property type="project" value="InterPro"/>
</dbReference>
<evidence type="ECO:0000256" key="16">
    <source>
        <dbReference type="ARBA" id="ARBA00022946"/>
    </source>
</evidence>
<gene>
    <name evidence="29" type="ORF">A7U60_g7322</name>
</gene>
<keyword evidence="22" id="KW-0012">Acyltransferase</keyword>
<dbReference type="SUPFAM" id="SSF55729">
    <property type="entry name" value="Acyl-CoA N-acyltransferases (Nat)"/>
    <property type="match status" value="1"/>
</dbReference>
<dbReference type="GO" id="GO:0010485">
    <property type="term" value="F:histone H4 acetyltransferase activity"/>
    <property type="evidence" value="ECO:0007669"/>
    <property type="project" value="InterPro"/>
</dbReference>
<dbReference type="Pfam" id="PF00583">
    <property type="entry name" value="Acetyltransf_1"/>
    <property type="match status" value="1"/>
</dbReference>
<comment type="caution">
    <text evidence="29">The sequence shown here is derived from an EMBL/GenBank/DDBJ whole genome shotgun (WGS) entry which is preliminary data.</text>
</comment>
<accession>A0A9Q5HTJ5</accession>
<dbReference type="PANTHER" id="PTHR20531">
    <property type="entry name" value="N-ALPHA-ACETYLTRANSFERASE 40"/>
    <property type="match status" value="1"/>
</dbReference>
<evidence type="ECO:0000256" key="24">
    <source>
        <dbReference type="ARBA" id="ARBA00031387"/>
    </source>
</evidence>
<keyword evidence="10" id="KW-0813">Transport</keyword>
<dbReference type="PROSITE" id="PS51186">
    <property type="entry name" value="GNAT"/>
    <property type="match status" value="1"/>
</dbReference>
<sequence>MEVDPLTNHPAIKKANAASSGNIQEYVPTKQTVKNNEYCFIIRKSPELSDPLKEQIWTIFENNMKSIYQTGNVFPWDPPEKRKQMFHEHSRFLLIGSGSESGSESADSSVREEAVLAYCIFRFERDEERNVAYVYELQASDVARRLGLGRALIENLESIGRGFKMSLIMLTHLKGNEAARAFYDSLGFEVDETSPDYEGDYAVEGDISDEGYSILVFLACYRLEMYIGLNYSRVTCFQFKFIGIRNDYVIQNDGSPHLHDNCTNDQHTNYIPSMLTTSARRLPRLRCAIKQQRRNAGGAPHYNEPTGYLFGEKPLPPGQSRQKESWENLWYWGMFGSMGLAAVGLYYKPDTSIQSWALKEAKQRMEARGEKVEYKPSTSS</sequence>
<evidence type="ECO:0000256" key="14">
    <source>
        <dbReference type="ARBA" id="ARBA00022692"/>
    </source>
</evidence>
<evidence type="ECO:0000256" key="22">
    <source>
        <dbReference type="ARBA" id="ARBA00023315"/>
    </source>
</evidence>
<dbReference type="InterPro" id="IPR039949">
    <property type="entry name" value="NAA40"/>
</dbReference>
<evidence type="ECO:0000256" key="8">
    <source>
        <dbReference type="ARBA" id="ARBA00015043"/>
    </source>
</evidence>
<dbReference type="InterPro" id="IPR000182">
    <property type="entry name" value="GNAT_dom"/>
</dbReference>
<dbReference type="GO" id="GO:1990189">
    <property type="term" value="F:protein N-terminal-serine acetyltransferase activity"/>
    <property type="evidence" value="ECO:0007669"/>
    <property type="project" value="UniProtKB-EC"/>
</dbReference>
<evidence type="ECO:0000313" key="30">
    <source>
        <dbReference type="Proteomes" id="UP000757232"/>
    </source>
</evidence>
<dbReference type="Proteomes" id="UP000757232">
    <property type="component" value="Unassembled WGS sequence"/>
</dbReference>
<evidence type="ECO:0000313" key="29">
    <source>
        <dbReference type="EMBL" id="OCB85671.1"/>
    </source>
</evidence>
<evidence type="ECO:0000256" key="12">
    <source>
        <dbReference type="ARBA" id="ARBA00022660"/>
    </source>
</evidence>
<evidence type="ECO:0000256" key="23">
    <source>
        <dbReference type="ARBA" id="ARBA00030753"/>
    </source>
</evidence>
<evidence type="ECO:0000256" key="26">
    <source>
        <dbReference type="ARBA" id="ARBA00047821"/>
    </source>
</evidence>
<evidence type="ECO:0000256" key="7">
    <source>
        <dbReference type="ARBA" id="ARBA00012950"/>
    </source>
</evidence>
<comment type="subcellular location">
    <subcellularLocation>
        <location evidence="4">Cytoplasm</location>
    </subcellularLocation>
    <subcellularLocation>
        <location evidence="3">Mitochondrion inner membrane</location>
        <topology evidence="3">Single-pass membrane protein</topology>
    </subcellularLocation>
    <subcellularLocation>
        <location evidence="2">Nucleus</location>
    </subcellularLocation>
</comment>
<evidence type="ECO:0000256" key="21">
    <source>
        <dbReference type="ARBA" id="ARBA00023242"/>
    </source>
</evidence>
<keyword evidence="16" id="KW-0809">Transit peptide</keyword>
<dbReference type="InterPro" id="IPR016181">
    <property type="entry name" value="Acyl_CoA_acyltransferase"/>
</dbReference>
<evidence type="ECO:0000256" key="20">
    <source>
        <dbReference type="ARBA" id="ARBA00023136"/>
    </source>
</evidence>
<evidence type="ECO:0000256" key="11">
    <source>
        <dbReference type="ARBA" id="ARBA00022490"/>
    </source>
</evidence>
<evidence type="ECO:0000256" key="9">
    <source>
        <dbReference type="ARBA" id="ARBA00018632"/>
    </source>
</evidence>
<feature type="domain" description="N-acetyltransferase" evidence="28">
    <location>
        <begin position="54"/>
        <end position="210"/>
    </location>
</feature>
<dbReference type="InterPro" id="IPR019329">
    <property type="entry name" value="NADH_UbQ_OxRdtase_ESSS_su"/>
</dbReference>
<dbReference type="CDD" id="cd04301">
    <property type="entry name" value="NAT_SF"/>
    <property type="match status" value="1"/>
</dbReference>
<comment type="function">
    <text evidence="1">Accessory subunit of the mitochondrial membrane respiratory chain NADH dehydrogenase (Complex I), that is believed not to be involved in catalysis. Complex I functions in the transfer of electrons from NADH to the respiratory chain. The immediate electron acceptor for the enzyme is believed to be ubiquinone.</text>
</comment>
<dbReference type="PANTHER" id="PTHR20531:SF1">
    <property type="entry name" value="N-ALPHA-ACETYLTRANSFERASE 40"/>
    <property type="match status" value="1"/>
</dbReference>
<keyword evidence="21" id="KW-0539">Nucleus</keyword>
<keyword evidence="11" id="KW-0963">Cytoplasm</keyword>
<evidence type="ECO:0000256" key="15">
    <source>
        <dbReference type="ARBA" id="ARBA00022792"/>
    </source>
</evidence>
<comment type="similarity">
    <text evidence="6">Belongs to the complex I NDUFB11 subunit family.</text>
</comment>
<evidence type="ECO:0000256" key="17">
    <source>
        <dbReference type="ARBA" id="ARBA00022982"/>
    </source>
</evidence>